<keyword evidence="8 15" id="KW-0418">Kinase</keyword>
<dbReference type="RefSeq" id="WP_066142474.1">
    <property type="nucleotide sequence ID" value="NZ_CBCSGM010000002.1"/>
</dbReference>
<dbReference type="AlphaFoldDB" id="A0A2X4VSB2"/>
<evidence type="ECO:0000256" key="3">
    <source>
        <dbReference type="ARBA" id="ARBA00012438"/>
    </source>
</evidence>
<dbReference type="SMART" id="SM00387">
    <property type="entry name" value="HATPase_c"/>
    <property type="match status" value="1"/>
</dbReference>
<dbReference type="PANTHER" id="PTHR34220">
    <property type="entry name" value="SENSOR HISTIDINE KINASE YPDA"/>
    <property type="match status" value="1"/>
</dbReference>
<keyword evidence="10" id="KW-0902">Two-component regulatory system</keyword>
<dbReference type="GO" id="GO:0000155">
    <property type="term" value="F:phosphorelay sensor kinase activity"/>
    <property type="evidence" value="ECO:0007669"/>
    <property type="project" value="InterPro"/>
</dbReference>
<evidence type="ECO:0000256" key="5">
    <source>
        <dbReference type="ARBA" id="ARBA00022553"/>
    </source>
</evidence>
<dbReference type="SUPFAM" id="SSF55874">
    <property type="entry name" value="ATPase domain of HSP90 chaperone/DNA topoisomerase II/histidine kinase"/>
    <property type="match status" value="1"/>
</dbReference>
<dbReference type="PROSITE" id="PS50109">
    <property type="entry name" value="HIS_KIN"/>
    <property type="match status" value="1"/>
</dbReference>
<dbReference type="InterPro" id="IPR003660">
    <property type="entry name" value="HAMP_dom"/>
</dbReference>
<keyword evidence="12" id="KW-0812">Transmembrane</keyword>
<keyword evidence="4" id="KW-1003">Cell membrane</keyword>
<keyword evidence="16" id="KW-1185">Reference proteome</keyword>
<dbReference type="KEGG" id="blen:NCTC4824_00661"/>
<dbReference type="GO" id="GO:0005524">
    <property type="term" value="F:ATP binding"/>
    <property type="evidence" value="ECO:0007669"/>
    <property type="project" value="UniProtKB-KW"/>
</dbReference>
<keyword evidence="6 15" id="KW-0808">Transferase</keyword>
<dbReference type="InterPro" id="IPR005467">
    <property type="entry name" value="His_kinase_dom"/>
</dbReference>
<dbReference type="EMBL" id="LS483476">
    <property type="protein sequence ID" value="SQI53139.1"/>
    <property type="molecule type" value="Genomic_DNA"/>
</dbReference>
<keyword evidence="11 12" id="KW-0472">Membrane</keyword>
<sequence>MRSALARLKDSYNNQTIKKKLFILVSIIMVISFTFALAGLQYVLRIYDEQIYSKSSQVLSTSSNSIENELKNIEDMSFAISSDPLIQHFLTTIEQESTEYEKYRIRTEMIDKMLDYIKTQGFILSVHVVATNGEQYSVGTNPVNIPEKVQAMIINQSKEAAGSNIWLNQLGDHLSLVSAREIRRYEDLSFDSLGTVIIRVNLDKLVRGLMEGSKALDGHFVITNGENDIMYPRELNDTFRRLTMPVHSKSGYRIETIDKRKYFIVHMQSNYSNWTYLNAIPFNQIFEKTNMLKTFLWMFFILMFLVVSFFGIRFARNITLPLESLAASMQHVQKGNFKEAKKESMQMSNVHNDEVGKLHKSFIMMIDQIDELIYENYAKQITIKETEFKALQAQINPHFLYNTLESINWLAKSSGQQQISKMVESLGFLLRNSINLKQPLITVNEELQIIANYITIQSYRFEERLEFQNDVDQSLYHAQIPKLTLQPLVENAIHYGLEMMMEPCSIHIRSIKKSNYFMLVVEDNGPGMDLDLLEKVKKGVVKTRGQGIGLTNIDERVKLSFGDQYGIHIESELDQGTKIFITLPYREG</sequence>
<keyword evidence="9" id="KW-0067">ATP-binding</keyword>
<evidence type="ECO:0000259" key="13">
    <source>
        <dbReference type="PROSITE" id="PS50109"/>
    </source>
</evidence>
<dbReference type="EC" id="2.7.13.3" evidence="3"/>
<evidence type="ECO:0000256" key="1">
    <source>
        <dbReference type="ARBA" id="ARBA00000085"/>
    </source>
</evidence>
<evidence type="ECO:0000256" key="8">
    <source>
        <dbReference type="ARBA" id="ARBA00022777"/>
    </source>
</evidence>
<evidence type="ECO:0000256" key="9">
    <source>
        <dbReference type="ARBA" id="ARBA00022840"/>
    </source>
</evidence>
<feature type="domain" description="HAMP" evidence="14">
    <location>
        <begin position="316"/>
        <end position="374"/>
    </location>
</feature>
<dbReference type="PRINTS" id="PR00344">
    <property type="entry name" value="BCTRLSENSOR"/>
</dbReference>
<comment type="catalytic activity">
    <reaction evidence="1">
        <text>ATP + protein L-histidine = ADP + protein N-phospho-L-histidine.</text>
        <dbReference type="EC" id="2.7.13.3"/>
    </reaction>
</comment>
<dbReference type="InterPro" id="IPR010559">
    <property type="entry name" value="Sig_transdc_His_kin_internal"/>
</dbReference>
<reference evidence="15 16" key="1">
    <citation type="submission" date="2018-06" db="EMBL/GenBank/DDBJ databases">
        <authorList>
            <consortium name="Pathogen Informatics"/>
            <person name="Doyle S."/>
        </authorList>
    </citation>
    <scope>NUCLEOTIDE SEQUENCE [LARGE SCALE GENOMIC DNA]</scope>
    <source>
        <strain evidence="15 16">NCTC4824</strain>
    </source>
</reference>
<name>A0A2X4VSB2_LEDLE</name>
<dbReference type="InterPro" id="IPR004358">
    <property type="entry name" value="Sig_transdc_His_kin-like_C"/>
</dbReference>
<evidence type="ECO:0000256" key="2">
    <source>
        <dbReference type="ARBA" id="ARBA00004651"/>
    </source>
</evidence>
<dbReference type="PANTHER" id="PTHR34220:SF7">
    <property type="entry name" value="SENSOR HISTIDINE KINASE YPDA"/>
    <property type="match status" value="1"/>
</dbReference>
<keyword evidence="12" id="KW-1133">Transmembrane helix</keyword>
<evidence type="ECO:0000313" key="16">
    <source>
        <dbReference type="Proteomes" id="UP000249134"/>
    </source>
</evidence>
<dbReference type="PROSITE" id="PS50885">
    <property type="entry name" value="HAMP"/>
    <property type="match status" value="1"/>
</dbReference>
<dbReference type="STRING" id="1348624.GCA_001591545_02551"/>
<comment type="subcellular location">
    <subcellularLocation>
        <location evidence="2">Cell membrane</location>
        <topology evidence="2">Multi-pass membrane protein</topology>
    </subcellularLocation>
</comment>
<dbReference type="Proteomes" id="UP000249134">
    <property type="component" value="Chromosome 1"/>
</dbReference>
<feature type="transmembrane region" description="Helical" evidence="12">
    <location>
        <begin position="21"/>
        <end position="44"/>
    </location>
</feature>
<feature type="transmembrane region" description="Helical" evidence="12">
    <location>
        <begin position="295"/>
        <end position="315"/>
    </location>
</feature>
<gene>
    <name evidence="15" type="primary">yesM_1</name>
    <name evidence="15" type="ORF">NCTC4824_00661</name>
</gene>
<keyword evidence="5" id="KW-0597">Phosphoprotein</keyword>
<evidence type="ECO:0000256" key="12">
    <source>
        <dbReference type="SAM" id="Phobius"/>
    </source>
</evidence>
<evidence type="ECO:0000259" key="14">
    <source>
        <dbReference type="PROSITE" id="PS50885"/>
    </source>
</evidence>
<keyword evidence="7" id="KW-0547">Nucleotide-binding</keyword>
<dbReference type="InterPro" id="IPR003594">
    <property type="entry name" value="HATPase_dom"/>
</dbReference>
<evidence type="ECO:0000256" key="4">
    <source>
        <dbReference type="ARBA" id="ARBA00022475"/>
    </source>
</evidence>
<evidence type="ECO:0000313" key="15">
    <source>
        <dbReference type="EMBL" id="SQI53139.1"/>
    </source>
</evidence>
<proteinExistence type="predicted"/>
<organism evidence="15 16">
    <name type="scientific">Lederbergia lenta</name>
    <name type="common">Bacillus lentus</name>
    <dbReference type="NCBI Taxonomy" id="1467"/>
    <lineage>
        <taxon>Bacteria</taxon>
        <taxon>Bacillati</taxon>
        <taxon>Bacillota</taxon>
        <taxon>Bacilli</taxon>
        <taxon>Bacillales</taxon>
        <taxon>Bacillaceae</taxon>
        <taxon>Lederbergia</taxon>
    </lineage>
</organism>
<evidence type="ECO:0000256" key="6">
    <source>
        <dbReference type="ARBA" id="ARBA00022679"/>
    </source>
</evidence>
<dbReference type="GO" id="GO:0005886">
    <property type="term" value="C:plasma membrane"/>
    <property type="evidence" value="ECO:0007669"/>
    <property type="project" value="UniProtKB-SubCell"/>
</dbReference>
<dbReference type="Pfam" id="PF06580">
    <property type="entry name" value="His_kinase"/>
    <property type="match status" value="1"/>
</dbReference>
<evidence type="ECO:0000256" key="10">
    <source>
        <dbReference type="ARBA" id="ARBA00023012"/>
    </source>
</evidence>
<feature type="domain" description="Histidine kinase" evidence="13">
    <location>
        <begin position="485"/>
        <end position="587"/>
    </location>
</feature>
<dbReference type="Gene3D" id="6.10.340.10">
    <property type="match status" value="1"/>
</dbReference>
<dbReference type="InterPro" id="IPR036890">
    <property type="entry name" value="HATPase_C_sf"/>
</dbReference>
<dbReference type="InterPro" id="IPR050640">
    <property type="entry name" value="Bact_2-comp_sensor_kinase"/>
</dbReference>
<accession>A0A2X4VSB2</accession>
<evidence type="ECO:0000256" key="7">
    <source>
        <dbReference type="ARBA" id="ARBA00022741"/>
    </source>
</evidence>
<dbReference type="Pfam" id="PF02518">
    <property type="entry name" value="HATPase_c"/>
    <property type="match status" value="1"/>
</dbReference>
<evidence type="ECO:0000256" key="11">
    <source>
        <dbReference type="ARBA" id="ARBA00023136"/>
    </source>
</evidence>
<protein>
    <recommendedName>
        <fullName evidence="3">histidine kinase</fullName>
        <ecNumber evidence="3">2.7.13.3</ecNumber>
    </recommendedName>
</protein>
<dbReference type="Gene3D" id="3.30.565.10">
    <property type="entry name" value="Histidine kinase-like ATPase, C-terminal domain"/>
    <property type="match status" value="1"/>
</dbReference>